<dbReference type="Proteomes" id="UP000008021">
    <property type="component" value="Chromosome 1"/>
</dbReference>
<dbReference type="EnsemblPlants" id="OMERI01G02530.1">
    <property type="protein sequence ID" value="OMERI01G02530.1"/>
    <property type="gene ID" value="OMERI01G02530"/>
</dbReference>
<protein>
    <submittedName>
        <fullName evidence="1">Uncharacterized protein</fullName>
    </submittedName>
</protein>
<dbReference type="AlphaFoldDB" id="A0A0E0BWX4"/>
<dbReference type="HOGENOM" id="CLU_1629677_0_0_1"/>
<reference evidence="1" key="2">
    <citation type="submission" date="2018-05" db="EMBL/GenBank/DDBJ databases">
        <title>OmerRS3 (Oryza meridionalis Reference Sequence Version 3).</title>
        <authorList>
            <person name="Zhang J."/>
            <person name="Kudrna D."/>
            <person name="Lee S."/>
            <person name="Talag J."/>
            <person name="Welchert J."/>
            <person name="Wing R.A."/>
        </authorList>
    </citation>
    <scope>NUCLEOTIDE SEQUENCE [LARGE SCALE GENOMIC DNA]</scope>
    <source>
        <strain evidence="1">cv. OR44</strain>
    </source>
</reference>
<accession>A0A0E0BWX4</accession>
<evidence type="ECO:0000313" key="2">
    <source>
        <dbReference type="Proteomes" id="UP000008021"/>
    </source>
</evidence>
<proteinExistence type="predicted"/>
<sequence>MRASSPPHSALDLFRATCSLPLISTSSRSLRAREVGAAVGPVPAVFRACAEAAAGLGISKWAVRVGPNQGTARWQAVLDATDAAAASLLRDHRALDDGNTRLGIVLIQAHAEKSKVKCQESQPLKAFNGYKQPLISRELTMDFQWVQGTIDSKGTDCGLVKRE</sequence>
<keyword evidence="2" id="KW-1185">Reference proteome</keyword>
<name>A0A0E0BWX4_9ORYZ</name>
<reference evidence="1" key="1">
    <citation type="submission" date="2015-04" db="UniProtKB">
        <authorList>
            <consortium name="EnsemblPlants"/>
        </authorList>
    </citation>
    <scope>IDENTIFICATION</scope>
</reference>
<evidence type="ECO:0000313" key="1">
    <source>
        <dbReference type="EnsemblPlants" id="OMERI01G02530.1"/>
    </source>
</evidence>
<organism evidence="1">
    <name type="scientific">Oryza meridionalis</name>
    <dbReference type="NCBI Taxonomy" id="40149"/>
    <lineage>
        <taxon>Eukaryota</taxon>
        <taxon>Viridiplantae</taxon>
        <taxon>Streptophyta</taxon>
        <taxon>Embryophyta</taxon>
        <taxon>Tracheophyta</taxon>
        <taxon>Spermatophyta</taxon>
        <taxon>Magnoliopsida</taxon>
        <taxon>Liliopsida</taxon>
        <taxon>Poales</taxon>
        <taxon>Poaceae</taxon>
        <taxon>BOP clade</taxon>
        <taxon>Oryzoideae</taxon>
        <taxon>Oryzeae</taxon>
        <taxon>Oryzinae</taxon>
        <taxon>Oryza</taxon>
    </lineage>
</organism>
<dbReference type="Gramene" id="OMERI01G02530.1">
    <property type="protein sequence ID" value="OMERI01G02530.1"/>
    <property type="gene ID" value="OMERI01G02530"/>
</dbReference>